<keyword evidence="2" id="KW-1185">Reference proteome</keyword>
<accession>A0A6A5R1P0</accession>
<dbReference type="AlphaFoldDB" id="A0A6A5R1P0"/>
<dbReference type="OrthoDB" id="10452105at2759"/>
<evidence type="ECO:0000313" key="2">
    <source>
        <dbReference type="Proteomes" id="UP000800096"/>
    </source>
</evidence>
<protein>
    <submittedName>
        <fullName evidence="1">Uncharacterized protein</fullName>
    </submittedName>
</protein>
<evidence type="ECO:0000313" key="1">
    <source>
        <dbReference type="EMBL" id="KAF1920884.1"/>
    </source>
</evidence>
<name>A0A6A5R1P0_AMPQU</name>
<organism evidence="1 2">
    <name type="scientific">Ampelomyces quisqualis</name>
    <name type="common">Powdery mildew agent</name>
    <dbReference type="NCBI Taxonomy" id="50730"/>
    <lineage>
        <taxon>Eukaryota</taxon>
        <taxon>Fungi</taxon>
        <taxon>Dikarya</taxon>
        <taxon>Ascomycota</taxon>
        <taxon>Pezizomycotina</taxon>
        <taxon>Dothideomycetes</taxon>
        <taxon>Pleosporomycetidae</taxon>
        <taxon>Pleosporales</taxon>
        <taxon>Pleosporineae</taxon>
        <taxon>Phaeosphaeriaceae</taxon>
        <taxon>Ampelomyces</taxon>
    </lineage>
</organism>
<dbReference type="Proteomes" id="UP000800096">
    <property type="component" value="Unassembled WGS sequence"/>
</dbReference>
<dbReference type="EMBL" id="ML979132">
    <property type="protein sequence ID" value="KAF1920884.1"/>
    <property type="molecule type" value="Genomic_DNA"/>
</dbReference>
<sequence length="176" mass="19559">MSSPLRHPTTLSTAISSQPGASIQNPLVSTGVRAHPNEERFYVLDRTQGFLQVIGREAQDYREIGYVVLDGYGNRVTQFDAARNTAVRRYAEVDQADAFYNQYEDIWEIIEMREAMAEAVANETIHFNFETGRWYKKKKATGTLKGILKNDGNYDPPLGSSDTVAGAESSSSVTIA</sequence>
<proteinExistence type="predicted"/>
<reference evidence="1" key="1">
    <citation type="journal article" date="2020" name="Stud. Mycol.">
        <title>101 Dothideomycetes genomes: a test case for predicting lifestyles and emergence of pathogens.</title>
        <authorList>
            <person name="Haridas S."/>
            <person name="Albert R."/>
            <person name="Binder M."/>
            <person name="Bloem J."/>
            <person name="Labutti K."/>
            <person name="Salamov A."/>
            <person name="Andreopoulos B."/>
            <person name="Baker S."/>
            <person name="Barry K."/>
            <person name="Bills G."/>
            <person name="Bluhm B."/>
            <person name="Cannon C."/>
            <person name="Castanera R."/>
            <person name="Culley D."/>
            <person name="Daum C."/>
            <person name="Ezra D."/>
            <person name="Gonzalez J."/>
            <person name="Henrissat B."/>
            <person name="Kuo A."/>
            <person name="Liang C."/>
            <person name="Lipzen A."/>
            <person name="Lutzoni F."/>
            <person name="Magnuson J."/>
            <person name="Mondo S."/>
            <person name="Nolan M."/>
            <person name="Ohm R."/>
            <person name="Pangilinan J."/>
            <person name="Park H.-J."/>
            <person name="Ramirez L."/>
            <person name="Alfaro M."/>
            <person name="Sun H."/>
            <person name="Tritt A."/>
            <person name="Yoshinaga Y."/>
            <person name="Zwiers L.-H."/>
            <person name="Turgeon B."/>
            <person name="Goodwin S."/>
            <person name="Spatafora J."/>
            <person name="Crous P."/>
            <person name="Grigoriev I."/>
        </authorList>
    </citation>
    <scope>NUCLEOTIDE SEQUENCE</scope>
    <source>
        <strain evidence="1">HMLAC05119</strain>
    </source>
</reference>
<gene>
    <name evidence="1" type="ORF">BDU57DRAFT_525854</name>
</gene>